<dbReference type="Pfam" id="PF21349">
    <property type="entry name" value="RUBY_RBDX"/>
    <property type="match status" value="1"/>
</dbReference>
<evidence type="ECO:0000256" key="4">
    <source>
        <dbReference type="ARBA" id="ARBA00022982"/>
    </source>
</evidence>
<keyword evidence="8" id="KW-1185">Reference proteome</keyword>
<dbReference type="CDD" id="cd00974">
    <property type="entry name" value="DSRD"/>
    <property type="match status" value="1"/>
</dbReference>
<evidence type="ECO:0000313" key="7">
    <source>
        <dbReference type="EMBL" id="QOP45977.1"/>
    </source>
</evidence>
<sequence>MRQYESYRCNKCGNIVEVQNVGGGELHCCGQAMEMITENLTLVNLMKAFAGESQARNKYEYYAKVAQKEGYRDIAAHFQRAANNEKEHAKLELALHNRMKYERENNFGSTEENLQDAINGESYENTTMYPDFAAIAKEEGEREAATLFKNIGKVEVEHEKMYKMLLERLMSHKEFLSDNEEEVWICEVCGHIHYGKKALEVCPVCKHPKEYQSRLIEPK</sequence>
<dbReference type="InterPro" id="IPR003251">
    <property type="entry name" value="Rr_diiron-bd_dom"/>
</dbReference>
<dbReference type="Gene3D" id="2.20.28.100">
    <property type="entry name" value="Desulphoferrodoxin, N-terminal domain"/>
    <property type="match status" value="1"/>
</dbReference>
<protein>
    <submittedName>
        <fullName evidence="7">Desulfoferrodoxin FeS4 iron-binding domain-containing protein</fullName>
    </submittedName>
</protein>
<reference evidence="7 8" key="1">
    <citation type="submission" date="2019-07" db="EMBL/GenBank/DDBJ databases">
        <title>Sulfurimonas paralvinellae sp. nov., a novel mesophilic, hydrogen- and sulfur-oxidizing chemolithoautotroph within the Epsilonproteo- bacteria isolated from a deep-sea hydrothermal vent polychaete nest, reclassification of Thiomicrospira denitrificans as Sulfurimonas denitrificans comb. nov. and emended description of the genus Sulfurimonas.</title>
        <authorList>
            <person name="Wang S."/>
            <person name="Jiang L."/>
            <person name="Shao Z."/>
        </authorList>
    </citation>
    <scope>NUCLEOTIDE SEQUENCE [LARGE SCALE GENOMIC DNA]</scope>
    <source>
        <strain evidence="7 8">GO25</strain>
    </source>
</reference>
<keyword evidence="3" id="KW-0479">Metal-binding</keyword>
<dbReference type="InterPro" id="IPR048574">
    <property type="entry name" value="RUBY_RBDX"/>
</dbReference>
<evidence type="ECO:0000256" key="2">
    <source>
        <dbReference type="ARBA" id="ARBA00022448"/>
    </source>
</evidence>
<dbReference type="Gene3D" id="1.20.1260.10">
    <property type="match status" value="1"/>
</dbReference>
<keyword evidence="2" id="KW-0813">Transport</keyword>
<dbReference type="PANTHER" id="PTHR43865:SF1">
    <property type="entry name" value="RUBRERYTHRIN-RELATED"/>
    <property type="match status" value="1"/>
</dbReference>
<proteinExistence type="predicted"/>
<evidence type="ECO:0000259" key="6">
    <source>
        <dbReference type="PROSITE" id="PS50905"/>
    </source>
</evidence>
<dbReference type="RefSeq" id="WP_193110031.1">
    <property type="nucleotide sequence ID" value="NZ_CP041406.1"/>
</dbReference>
<dbReference type="CDD" id="cd00729">
    <property type="entry name" value="rubredoxin_SM"/>
    <property type="match status" value="1"/>
</dbReference>
<dbReference type="InterPro" id="IPR038094">
    <property type="entry name" value="Desulfoferrodoxin_N_sf"/>
</dbReference>
<dbReference type="NCBIfam" id="TIGR00319">
    <property type="entry name" value="desulf_FeS4"/>
    <property type="match status" value="1"/>
</dbReference>
<dbReference type="Pfam" id="PF06397">
    <property type="entry name" value="Desulfoferrod_N"/>
    <property type="match status" value="1"/>
</dbReference>
<dbReference type="KEGG" id="spal:FM071_06590"/>
<evidence type="ECO:0000256" key="1">
    <source>
        <dbReference type="ARBA" id="ARBA00001965"/>
    </source>
</evidence>
<dbReference type="SUPFAM" id="SSF47240">
    <property type="entry name" value="Ferritin-like"/>
    <property type="match status" value="1"/>
</dbReference>
<dbReference type="InterPro" id="IPR009040">
    <property type="entry name" value="Ferritin-like_diiron"/>
</dbReference>
<dbReference type="Gene3D" id="2.20.28.10">
    <property type="match status" value="1"/>
</dbReference>
<comment type="cofactor">
    <cofactor evidence="1">
        <name>Fe(3+)</name>
        <dbReference type="ChEBI" id="CHEBI:29034"/>
    </cofactor>
</comment>
<dbReference type="EMBL" id="CP041406">
    <property type="protein sequence ID" value="QOP45977.1"/>
    <property type="molecule type" value="Genomic_DNA"/>
</dbReference>
<evidence type="ECO:0000313" key="8">
    <source>
        <dbReference type="Proteomes" id="UP000593580"/>
    </source>
</evidence>
<dbReference type="InterPro" id="IPR012347">
    <property type="entry name" value="Ferritin-like"/>
</dbReference>
<dbReference type="PANTHER" id="PTHR43865">
    <property type="entry name" value="RUBRERYTHRIN-RELATED"/>
    <property type="match status" value="1"/>
</dbReference>
<dbReference type="GO" id="GO:0016491">
    <property type="term" value="F:oxidoreductase activity"/>
    <property type="evidence" value="ECO:0007669"/>
    <property type="project" value="InterPro"/>
</dbReference>
<name>A0A7M1B8B5_9BACT</name>
<dbReference type="PROSITE" id="PS50905">
    <property type="entry name" value="FERRITIN_LIKE"/>
    <property type="match status" value="1"/>
</dbReference>
<dbReference type="Pfam" id="PF02915">
    <property type="entry name" value="Rubrerythrin"/>
    <property type="match status" value="1"/>
</dbReference>
<gene>
    <name evidence="7" type="ORF">FM071_06590</name>
</gene>
<dbReference type="InterPro" id="IPR009078">
    <property type="entry name" value="Ferritin-like_SF"/>
</dbReference>
<accession>A0A7M1B8B5</accession>
<dbReference type="AlphaFoldDB" id="A0A7M1B8B5"/>
<dbReference type="InterPro" id="IPR052364">
    <property type="entry name" value="Rubrerythrin"/>
</dbReference>
<evidence type="ECO:0000256" key="5">
    <source>
        <dbReference type="ARBA" id="ARBA00023004"/>
    </source>
</evidence>
<feature type="domain" description="Ferritin-like diiron" evidence="6">
    <location>
        <begin position="35"/>
        <end position="173"/>
    </location>
</feature>
<evidence type="ECO:0000256" key="3">
    <source>
        <dbReference type="ARBA" id="ARBA00022723"/>
    </source>
</evidence>
<keyword evidence="4" id="KW-0249">Electron transport</keyword>
<dbReference type="Proteomes" id="UP000593580">
    <property type="component" value="Chromosome"/>
</dbReference>
<dbReference type="SUPFAM" id="SSF57802">
    <property type="entry name" value="Rubredoxin-like"/>
    <property type="match status" value="2"/>
</dbReference>
<organism evidence="7 8">
    <name type="scientific">Sulfurimonas paralvinellae</name>
    <dbReference type="NCBI Taxonomy" id="317658"/>
    <lineage>
        <taxon>Bacteria</taxon>
        <taxon>Pseudomonadati</taxon>
        <taxon>Campylobacterota</taxon>
        <taxon>Epsilonproteobacteria</taxon>
        <taxon>Campylobacterales</taxon>
        <taxon>Sulfurimonadaceae</taxon>
        <taxon>Sulfurimonas</taxon>
    </lineage>
</organism>
<dbReference type="CDD" id="cd01041">
    <property type="entry name" value="Rubrerythrin"/>
    <property type="match status" value="1"/>
</dbReference>
<dbReference type="GO" id="GO:0005506">
    <property type="term" value="F:iron ion binding"/>
    <property type="evidence" value="ECO:0007669"/>
    <property type="project" value="InterPro"/>
</dbReference>
<dbReference type="InterPro" id="IPR004462">
    <property type="entry name" value="Desulfoferrodoxin_N"/>
</dbReference>
<keyword evidence="5" id="KW-0408">Iron</keyword>